<evidence type="ECO:0000256" key="2">
    <source>
        <dbReference type="ARBA" id="ARBA00022729"/>
    </source>
</evidence>
<evidence type="ECO:0000313" key="7">
    <source>
        <dbReference type="EMBL" id="MBD6619781.1"/>
    </source>
</evidence>
<keyword evidence="5" id="KW-0175">Coiled coil</keyword>
<dbReference type="SUPFAM" id="SSF49695">
    <property type="entry name" value="gamma-Crystallin-like"/>
    <property type="match status" value="1"/>
</dbReference>
<dbReference type="SUPFAM" id="SSF49899">
    <property type="entry name" value="Concanavalin A-like lectins/glucanases"/>
    <property type="match status" value="4"/>
</dbReference>
<dbReference type="InterPro" id="IPR013320">
    <property type="entry name" value="ConA-like_dom_sf"/>
</dbReference>
<comment type="caution">
    <text evidence="7">The sequence shown here is derived from an EMBL/GenBank/DDBJ whole genome shotgun (WGS) entry which is preliminary data.</text>
</comment>
<dbReference type="InterPro" id="IPR001064">
    <property type="entry name" value="Beta/gamma_crystallin"/>
</dbReference>
<evidence type="ECO:0000313" key="8">
    <source>
        <dbReference type="Proteomes" id="UP001165986"/>
    </source>
</evidence>
<feature type="coiled-coil region" evidence="5">
    <location>
        <begin position="788"/>
        <end position="815"/>
    </location>
</feature>
<comment type="similarity">
    <text evidence="1">Belongs to the beta/gamma-crystallin family.</text>
</comment>
<dbReference type="PROSITE" id="PS50915">
    <property type="entry name" value="CRYSTALLIN_BETA_GAMMA"/>
    <property type="match status" value="1"/>
</dbReference>
<evidence type="ECO:0000256" key="5">
    <source>
        <dbReference type="SAM" id="Coils"/>
    </source>
</evidence>
<gene>
    <name evidence="7" type="ORF">FNW02_29205</name>
</gene>
<protein>
    <recommendedName>
        <fullName evidence="6">Beta/gamma crystallin 'Greek key' domain-containing protein</fullName>
    </recommendedName>
</protein>
<evidence type="ECO:0000256" key="3">
    <source>
        <dbReference type="ARBA" id="ARBA00022737"/>
    </source>
</evidence>
<feature type="coiled-coil region" evidence="5">
    <location>
        <begin position="631"/>
        <end position="679"/>
    </location>
</feature>
<reference evidence="7" key="1">
    <citation type="submission" date="2019-07" db="EMBL/GenBank/DDBJ databases">
        <title>Toxilogical consequences of a new and cryptic species of cyanobacteria (Komarekiella delphini-convector) recovered from the epidermis of a bottlenose dolphin and 1500 ft. in the air.</title>
        <authorList>
            <person name="Brown A.O."/>
            <person name="Dvorak P."/>
            <person name="Villanueva C.D."/>
            <person name="Foss A.J."/>
            <person name="Garvey A.D."/>
            <person name="Gibson Q.A."/>
            <person name="Johansen J.R."/>
            <person name="Casamatta D.A."/>
        </authorList>
    </citation>
    <scope>NUCLEOTIDE SEQUENCE</scope>
    <source>
        <strain evidence="7">SJRDD-AB1</strain>
    </source>
</reference>
<evidence type="ECO:0000256" key="1">
    <source>
        <dbReference type="ARBA" id="ARBA00009646"/>
    </source>
</evidence>
<keyword evidence="8" id="KW-1185">Reference proteome</keyword>
<evidence type="ECO:0000259" key="6">
    <source>
        <dbReference type="PROSITE" id="PS50915"/>
    </source>
</evidence>
<dbReference type="Proteomes" id="UP001165986">
    <property type="component" value="Unassembled WGS sequence"/>
</dbReference>
<dbReference type="InterPro" id="IPR006558">
    <property type="entry name" value="LamG-like"/>
</dbReference>
<dbReference type="SMART" id="SM00560">
    <property type="entry name" value="LamGL"/>
    <property type="match status" value="1"/>
</dbReference>
<dbReference type="EMBL" id="VJXY01000047">
    <property type="protein sequence ID" value="MBD6619781.1"/>
    <property type="molecule type" value="Genomic_DNA"/>
</dbReference>
<name>A0AA40T2L4_9NOST</name>
<dbReference type="Pfam" id="PF13385">
    <property type="entry name" value="Laminin_G_3"/>
    <property type="match status" value="2"/>
</dbReference>
<sequence>MQPQWDNYLQTYANKAYQYTTLVEHTGVLISLAMDSDRRIYYTILDQQDDPNPIDARNWSSIPQELIFPNEITQVGFGILPNKVLPTVRSNGQPAINISEIDFFRSTTARLTADEPFQALSDGQYIYIFRQSINGNHPDNVTVRNSDGQTPIPIVDQTLLVDRFILSGTQLKTAREVRYRRSRHKIIKSSAKDTLGATDMDNRPFFEPTMELGFVENLVDGRFTVLQVPTGIPDIKRWQIFVHNQRTNRIDAYNIERSADGFFNTQGTESPDAFTKMGYAESALKLDADTYIAGKAQVLNKQEFNISAWIKPETTGVIYSEGTPAAVFQISLIETQLNTDGQVLPGYGLQVTANSKTVTSAASVIKMGQWNHISISLAPAPDGINAPANSGVVKIQVGDVVVNGEGEENQYLLFPTTSATMTYMVVGRNVGSLYGESQEALPIVATVDELSIWGRERSELEVKETKKFRKAGNEPALLTYWQFDEGNGTTVYDRTDTLNNGIVEGQAQWVQSDAPIGDNPGIQRTSFGFGDGLRPTVGDRTVAGRGISAMLYYQQEEVPSGHDRTPAPIKQNARVLVAVATANEGDEEKKIAVLDFAVSKRGRLSQIPDNINLPLIDTKTKDPNTFINQIIQLEQTDIPNTQREIDSLNQQIATQQATIQRLIRERTNREKLRENLENGKGVTGYSQPQFTGTSQRLGIGEHSTLRIAINSVKPDSSTYILLYSEPNFQGSLQAVYEENSRLGGTYFLSNYMSARVLTTVSFQNQLNTYNSQIEGYNQQITNIQTVIIPNLNKQMTAQTEHLQNLKAQLADLRAQLQGKFAFPMGLIHIDPNGLNVVGGLLDFAWTNDAPQLFESANGMLRLYFRGDADQFFAVSYNTNVARASILLFNSVQLRERSPGLGRSEVKVIMASDANPDTTTVKITDGEDANTCNVTLENSLLQITETWQRVPRNPMGLARVLSGQARDVVYLGRLGAAVTGTVDTITLAEPATQRYEQGATLVIGTGTLTLRKAIAPGEKEVSIGEITFTGTLPAGTTINLVEYDYDSYSSFSNTGELMNAPYNLKFGSVLVEVAGVSNAGNIENLATRPLTGLSQPNAWISDTPGNALQIRSGHLSGDATELSNQGDISLEAWVRPDKDISRNITWIVSQHSPTSRYSLGVQGKPVNSAFRFNGQSDYIQAANLNLANQSFTIEFWARRDSANLNAFFSAVLTQGRPTNNNQLHFGFRQNGVFTFAFFGNDLNTPIGVVNDTNWHHWACTFDVQSRKRIIYRDGEVVAEDTATTAYQGTGALLIGVIENPNKQFYFQGAIDEIRVWGKVRSQREINDTKNCRLDGNESGLRAYYHFEDGTASDRTGNTANDGQIFGSLPRVESGLTAYNVVAGVRDRYLTTTEPMWTTTWEHIAATYAEAYALRFNGVDNYLDCGNQVGLGVDNELTIELTVTLPNNNQMFHPLLQKGRIGRDNPELTAWLYVRRDSATNYSLCFGYEDNQQPRLVIASVNAPTPGTPVNIAVTGRQTDNSYTVNLYWNGQLRRTETISGSGKPVTSLQSLEVGRCNGIPQGTTIVNGYPRYLLGTISSLRVWNRALSMSELHQNNSDRDKLAGEWRINEGSGNTTTNLIGNDEARIIGATWVADPSPTATRLDLYINGIPAQIAPLNAVTLPQNQFNLGRDFRGAIDEVRIWKQFRTQEQILDNLFGQLKGERENLLAYYEFESDPTTAGKVTTVNDSSLRGNHLTASNNADIQHTFSRAPLSDDIPLVRNALGSVSNRYNSNITSRPAIAEYADIQTANNGEITGVHKRCYAFIQNGHWYLLTGYKVGNLITEWISQVQFDPQIKGFIEGAPPVPSENLTAGPIDDSLRDYVDTTSVEFVEADSVSYTIATSKDTSFTSSFEASITGEVSQNIDGVVAPLGFGFITRDVIAGGAKLGASVKLDTELKWSSNQQQTNVTNVSKMTTVGLGGAWEDPNINRRLNKAMPRRYQPSNVGFALVESETADIYAIRLSYNRALVAFRMVPNLNIPKDTNIIPFPINPRYTKQGSLDGTVGYDQNGKVLDPDYPEAINYGEYSYFKPSEAYILRQRIQAEETRLRTFYEDFRTTPPGATGVLAGGLTGAIAGASVAGAAAPFVAAAGIAAGGLIDALTSNNDLPEQYSKRNLVNSYIWTADGGLFAESTETTDVQQESTSGAYNFTGNATFSAAATGEVVGISLNVETKASFGGSLNLTKSKTKEASQSFRIDLKNNTQGDLQRFTLDERGNLVRDEAGRPIREFDANGNPLDAPGKVNAYRFLSFYLTPDTQNYDAFFNDVVDPIWLEENNSPNAQALRQARQPEGGPACWRIFHRVTFVSRILPEFPDPTAPPLDRAIQNTDLTSSYELIRLIEPFVRNATANTGEFDAAVRNAIRVYLPELSEGLTQEVVLALANYFNVEGVN</sequence>
<keyword evidence="3" id="KW-0677">Repeat</keyword>
<evidence type="ECO:0000256" key="4">
    <source>
        <dbReference type="ARBA" id="ARBA00023157"/>
    </source>
</evidence>
<dbReference type="InterPro" id="IPR011024">
    <property type="entry name" value="G_crystallin-like"/>
</dbReference>
<keyword evidence="4" id="KW-1015">Disulfide bond</keyword>
<proteinExistence type="inferred from homology"/>
<accession>A0AA40T2L4</accession>
<organism evidence="7 8">
    <name type="scientific">Komarekiella delphini-convector SJRDD-AB1</name>
    <dbReference type="NCBI Taxonomy" id="2593771"/>
    <lineage>
        <taxon>Bacteria</taxon>
        <taxon>Bacillati</taxon>
        <taxon>Cyanobacteriota</taxon>
        <taxon>Cyanophyceae</taxon>
        <taxon>Nostocales</taxon>
        <taxon>Nostocaceae</taxon>
        <taxon>Komarekiella</taxon>
        <taxon>Komarekiella delphini-convector</taxon>
    </lineage>
</organism>
<dbReference type="Gene3D" id="2.60.120.200">
    <property type="match status" value="4"/>
</dbReference>
<feature type="domain" description="Beta/gamma crystallin 'Greek key'" evidence="6">
    <location>
        <begin position="718"/>
        <end position="758"/>
    </location>
</feature>
<dbReference type="RefSeq" id="WP_191760973.1">
    <property type="nucleotide sequence ID" value="NZ_VJXY01000047.1"/>
</dbReference>
<keyword evidence="2" id="KW-0732">Signal</keyword>